<evidence type="ECO:0000313" key="2">
    <source>
        <dbReference type="Proteomes" id="UP000095038"/>
    </source>
</evidence>
<reference evidence="2" key="1">
    <citation type="submission" date="2016-05" db="EMBL/GenBank/DDBJ databases">
        <title>Comparative genomics of biotechnologically important yeasts.</title>
        <authorList>
            <consortium name="DOE Joint Genome Institute"/>
            <person name="Riley R."/>
            <person name="Haridas S."/>
            <person name="Wolfe K.H."/>
            <person name="Lopes M.R."/>
            <person name="Hittinger C.T."/>
            <person name="Goker M."/>
            <person name="Salamov A."/>
            <person name="Wisecaver J."/>
            <person name="Long T.M."/>
            <person name="Aerts A.L."/>
            <person name="Barry K."/>
            <person name="Choi C."/>
            <person name="Clum A."/>
            <person name="Coughlan A.Y."/>
            <person name="Deshpande S."/>
            <person name="Douglass A.P."/>
            <person name="Hanson S.J."/>
            <person name="Klenk H.-P."/>
            <person name="Labutti K."/>
            <person name="Lapidus A."/>
            <person name="Lindquist E."/>
            <person name="Lipzen A."/>
            <person name="Meier-Kolthoff J.P."/>
            <person name="Ohm R.A."/>
            <person name="Otillar R.P."/>
            <person name="Pangilinan J."/>
            <person name="Peng Y."/>
            <person name="Rokas A."/>
            <person name="Rosa C.A."/>
            <person name="Scheuner C."/>
            <person name="Sibirny A.A."/>
            <person name="Slot J.C."/>
            <person name="Stielow J.B."/>
            <person name="Sun H."/>
            <person name="Kurtzman C.P."/>
            <person name="Blackwell M."/>
            <person name="Grigoriev I.V."/>
            <person name="Jeffries T.W."/>
        </authorList>
    </citation>
    <scope>NUCLEOTIDE SEQUENCE [LARGE SCALE GENOMIC DNA]</scope>
    <source>
        <strain evidence="2">DSM 1968</strain>
    </source>
</reference>
<dbReference type="RefSeq" id="XP_020050365.1">
    <property type="nucleotide sequence ID" value="XM_020191229.1"/>
</dbReference>
<dbReference type="EMBL" id="KV454475">
    <property type="protein sequence ID" value="ODV64058.1"/>
    <property type="molecule type" value="Genomic_DNA"/>
</dbReference>
<accession>A0A1D2VR41</accession>
<protein>
    <submittedName>
        <fullName evidence="1">Uncharacterized protein</fullName>
    </submittedName>
</protein>
<proteinExistence type="predicted"/>
<dbReference type="AlphaFoldDB" id="A0A1D2VR41"/>
<dbReference type="Proteomes" id="UP000095038">
    <property type="component" value="Unassembled WGS sequence"/>
</dbReference>
<gene>
    <name evidence="1" type="ORF">ASCRUDRAFT_5938</name>
</gene>
<dbReference type="GeneID" id="30964865"/>
<name>A0A1D2VR41_9ASCO</name>
<keyword evidence="2" id="KW-1185">Reference proteome</keyword>
<dbReference type="InParanoid" id="A0A1D2VR41"/>
<evidence type="ECO:0000313" key="1">
    <source>
        <dbReference type="EMBL" id="ODV64058.1"/>
    </source>
</evidence>
<sequence>MQKSEEHPKAANSTIFDLLIDLKAAQFALLAQAFSKTGVVLDDVVYSHKDMVAFHSSFSQLVICRFYSAVLNDSQNTSSIDNEYNKFVIKLYCNNLNVNNHDQPVARCGIPSVSKTIYTERHIWVNPNQFSDLTPRLGQNDGNGQQPISVEKEASELYESFAAPSVVALTSTNLHELPGHQAQTVTQHLSKQ</sequence>
<organism evidence="1 2">
    <name type="scientific">Ascoidea rubescens DSM 1968</name>
    <dbReference type="NCBI Taxonomy" id="1344418"/>
    <lineage>
        <taxon>Eukaryota</taxon>
        <taxon>Fungi</taxon>
        <taxon>Dikarya</taxon>
        <taxon>Ascomycota</taxon>
        <taxon>Saccharomycotina</taxon>
        <taxon>Saccharomycetes</taxon>
        <taxon>Ascoideaceae</taxon>
        <taxon>Ascoidea</taxon>
    </lineage>
</organism>